<keyword evidence="4" id="KW-1185">Reference proteome</keyword>
<gene>
    <name evidence="1" type="ORF">ABIV_1581</name>
    <name evidence="2" type="ORF">CRV05_04290</name>
</gene>
<dbReference type="EMBL" id="CP031217">
    <property type="protein sequence ID" value="AXH12572.1"/>
    <property type="molecule type" value="Genomic_DNA"/>
</dbReference>
<sequence>MINDNLDSIIIEVEKLVNESPYEITSFPSKKRLKEKRTHLIMFLEQAKNILNDKEQVITDFIDWEKDKKQLLKLLIDDIKLYLSENNLKTSNTLVFLTQTIITSDALFHISKSNIYKNAYSSIDLLSNNSQLDFFSIPFKIRLAIENKIKEIIGFKSCSIKRNGKEESNSQKIPITLVLNELKGVKSLKLPCSVDDITNIYIWSCNFCHTAQKEYIWTILKAFELLYPLFDYELKKRNEFSMYDFWKNEGLSENEISDNIIKYKGTLYPILYFEKPSDLKDLEFRLNNSRNNKLKPYTFNLSLESVSDIVGFYSSKNNKFY</sequence>
<dbReference type="AlphaFoldDB" id="A0AAX2A8U9"/>
<evidence type="ECO:0000313" key="1">
    <source>
        <dbReference type="EMBL" id="AXH12572.1"/>
    </source>
</evidence>
<organism evidence="2 4">
    <name type="scientific">Halarcobacter bivalviorum</name>
    <dbReference type="NCBI Taxonomy" id="663364"/>
    <lineage>
        <taxon>Bacteria</taxon>
        <taxon>Pseudomonadati</taxon>
        <taxon>Campylobacterota</taxon>
        <taxon>Epsilonproteobacteria</taxon>
        <taxon>Campylobacterales</taxon>
        <taxon>Arcobacteraceae</taxon>
        <taxon>Halarcobacter</taxon>
    </lineage>
</organism>
<evidence type="ECO:0000313" key="2">
    <source>
        <dbReference type="EMBL" id="RXK10503.1"/>
    </source>
</evidence>
<proteinExistence type="predicted"/>
<protein>
    <submittedName>
        <fullName evidence="2">Uncharacterized protein</fullName>
    </submittedName>
</protein>
<dbReference type="EMBL" id="PDKM01000002">
    <property type="protein sequence ID" value="RXK10503.1"/>
    <property type="molecule type" value="Genomic_DNA"/>
</dbReference>
<dbReference type="RefSeq" id="WP_114839399.1">
    <property type="nucleotide sequence ID" value="NZ_CP031217.1"/>
</dbReference>
<evidence type="ECO:0000313" key="3">
    <source>
        <dbReference type="Proteomes" id="UP000253850"/>
    </source>
</evidence>
<dbReference type="KEGG" id="hbv:ABIV_1581"/>
<name>A0AAX2A8U9_9BACT</name>
<evidence type="ECO:0000313" key="4">
    <source>
        <dbReference type="Proteomes" id="UP000289193"/>
    </source>
</evidence>
<reference evidence="1 3" key="2">
    <citation type="submission" date="2018-07" db="EMBL/GenBank/DDBJ databases">
        <title>Complete genome of the Arcobacter bivalviorum type strain LMG 26154.</title>
        <authorList>
            <person name="Miller W.G."/>
            <person name="Yee E."/>
            <person name="Bono J.L."/>
        </authorList>
    </citation>
    <scope>NUCLEOTIDE SEQUENCE [LARGE SCALE GENOMIC DNA]</scope>
    <source>
        <strain evidence="1 3">LMG 26154</strain>
    </source>
</reference>
<reference evidence="2 4" key="1">
    <citation type="submission" date="2017-10" db="EMBL/GenBank/DDBJ databases">
        <title>Genomics of the genus Arcobacter.</title>
        <authorList>
            <person name="Perez-Cataluna A."/>
            <person name="Figueras M.J."/>
        </authorList>
    </citation>
    <scope>NUCLEOTIDE SEQUENCE [LARGE SCALE GENOMIC DNA]</scope>
    <source>
        <strain evidence="2 4">CECT 7835</strain>
    </source>
</reference>
<dbReference type="Proteomes" id="UP000289193">
    <property type="component" value="Unassembled WGS sequence"/>
</dbReference>
<dbReference type="Proteomes" id="UP000253850">
    <property type="component" value="Chromosome"/>
</dbReference>
<accession>A0AAX2A8U9</accession>